<proteinExistence type="predicted"/>
<feature type="transmembrane region" description="Helical" evidence="1">
    <location>
        <begin position="89"/>
        <end position="107"/>
    </location>
</feature>
<sequence>MTKANQRKLLIMLAVVFWMAIIFKLSAQPGEQSNLLSTKVTTLIVSLAKLFRPDVNVLSLNHFIRKCAHFLAYLVLGIIVLFAMRRIGLTGKQGVVFTLLLCISYAITDELHQAFVPGRTPKLLDVLIDSSGASLGIGVYVLFVENRWKELKQKRL</sequence>
<dbReference type="PIRSF" id="PIRSF019083">
    <property type="entry name" value="UCP019083_VanZ"/>
    <property type="match status" value="1"/>
</dbReference>
<dbReference type="EMBL" id="FWEY01000009">
    <property type="protein sequence ID" value="SLM52727.1"/>
    <property type="molecule type" value="Genomic_DNA"/>
</dbReference>
<keyword evidence="1" id="KW-1133">Transmembrane helix</keyword>
<dbReference type="Pfam" id="PF04892">
    <property type="entry name" value="VanZ"/>
    <property type="match status" value="1"/>
</dbReference>
<dbReference type="Proteomes" id="UP000195985">
    <property type="component" value="Unassembled WGS sequence"/>
</dbReference>
<keyword evidence="1" id="KW-0812">Transmembrane</keyword>
<protein>
    <recommendedName>
        <fullName evidence="2">VanZ-like domain-containing protein</fullName>
    </recommendedName>
</protein>
<feature type="transmembrane region" description="Helical" evidence="1">
    <location>
        <begin position="63"/>
        <end position="82"/>
    </location>
</feature>
<keyword evidence="1" id="KW-0472">Membrane</keyword>
<keyword evidence="4" id="KW-1185">Reference proteome</keyword>
<dbReference type="NCBIfam" id="NF037970">
    <property type="entry name" value="vanZ_1"/>
    <property type="match status" value="1"/>
</dbReference>
<evidence type="ECO:0000313" key="4">
    <source>
        <dbReference type="Proteomes" id="UP000195985"/>
    </source>
</evidence>
<feature type="transmembrane region" description="Helical" evidence="1">
    <location>
        <begin position="127"/>
        <end position="144"/>
    </location>
</feature>
<dbReference type="InterPro" id="IPR016747">
    <property type="entry name" value="Phosphotransbutyrylase"/>
</dbReference>
<evidence type="ECO:0000313" key="3">
    <source>
        <dbReference type="EMBL" id="SLM52727.1"/>
    </source>
</evidence>
<name>A0A1W1II57_9LACT</name>
<dbReference type="OrthoDB" id="291892at2"/>
<dbReference type="RefSeq" id="WP_086943478.1">
    <property type="nucleotide sequence ID" value="NZ_FONM01000032.1"/>
</dbReference>
<reference evidence="4" key="1">
    <citation type="submission" date="2016-04" db="EMBL/GenBank/DDBJ databases">
        <authorList>
            <person name="Strepis N."/>
        </authorList>
    </citation>
    <scope>NUCLEOTIDE SEQUENCE [LARGE SCALE GENOMIC DNA]</scope>
</reference>
<feature type="domain" description="VanZ-like" evidence="2">
    <location>
        <begin position="13"/>
        <end position="143"/>
    </location>
</feature>
<organism evidence="3 4">
    <name type="scientific">Trichococcus pasteurii</name>
    <dbReference type="NCBI Taxonomy" id="43064"/>
    <lineage>
        <taxon>Bacteria</taxon>
        <taxon>Bacillati</taxon>
        <taxon>Bacillota</taxon>
        <taxon>Bacilli</taxon>
        <taxon>Lactobacillales</taxon>
        <taxon>Carnobacteriaceae</taxon>
        <taxon>Trichococcus</taxon>
    </lineage>
</organism>
<gene>
    <name evidence="3" type="ORF">TPAS_2434</name>
</gene>
<accession>A0A1W1II57</accession>
<evidence type="ECO:0000256" key="1">
    <source>
        <dbReference type="SAM" id="Phobius"/>
    </source>
</evidence>
<evidence type="ECO:0000259" key="2">
    <source>
        <dbReference type="Pfam" id="PF04892"/>
    </source>
</evidence>
<feature type="transmembrane region" description="Helical" evidence="1">
    <location>
        <begin position="9"/>
        <end position="27"/>
    </location>
</feature>
<dbReference type="AlphaFoldDB" id="A0A1W1II57"/>
<dbReference type="InterPro" id="IPR006976">
    <property type="entry name" value="VanZ-like"/>
</dbReference>
<dbReference type="STRING" id="43064.SAMN04488086_13210"/>